<organism evidence="14 15">
    <name type="scientific">Astrephomene gubernaculifera</name>
    <dbReference type="NCBI Taxonomy" id="47775"/>
    <lineage>
        <taxon>Eukaryota</taxon>
        <taxon>Viridiplantae</taxon>
        <taxon>Chlorophyta</taxon>
        <taxon>core chlorophytes</taxon>
        <taxon>Chlorophyceae</taxon>
        <taxon>CS clade</taxon>
        <taxon>Chlamydomonadales</taxon>
        <taxon>Astrephomenaceae</taxon>
        <taxon>Astrephomene</taxon>
    </lineage>
</organism>
<proteinExistence type="inferred from homology"/>
<evidence type="ECO:0000259" key="13">
    <source>
        <dbReference type="SMART" id="SM00829"/>
    </source>
</evidence>
<dbReference type="Gene3D" id="3.40.50.720">
    <property type="entry name" value="NAD(P)-binding Rossmann-like Domain"/>
    <property type="match status" value="1"/>
</dbReference>
<evidence type="ECO:0000313" key="14">
    <source>
        <dbReference type="EMBL" id="GFR39760.1"/>
    </source>
</evidence>
<dbReference type="InterPro" id="IPR013149">
    <property type="entry name" value="ADH-like_C"/>
</dbReference>
<dbReference type="GO" id="GO:0006633">
    <property type="term" value="P:fatty acid biosynthetic process"/>
    <property type="evidence" value="ECO:0007669"/>
    <property type="project" value="UniProtKB-KW"/>
</dbReference>
<dbReference type="Pfam" id="PF08240">
    <property type="entry name" value="ADH_N"/>
    <property type="match status" value="1"/>
</dbReference>
<dbReference type="SUPFAM" id="SSF50129">
    <property type="entry name" value="GroES-like"/>
    <property type="match status" value="1"/>
</dbReference>
<evidence type="ECO:0000256" key="7">
    <source>
        <dbReference type="ARBA" id="ARBA00023002"/>
    </source>
</evidence>
<evidence type="ECO:0000313" key="15">
    <source>
        <dbReference type="Proteomes" id="UP001054857"/>
    </source>
</evidence>
<keyword evidence="10" id="KW-0275">Fatty acid biosynthesis</keyword>
<dbReference type="CDD" id="cd08290">
    <property type="entry name" value="ETR"/>
    <property type="match status" value="1"/>
</dbReference>
<accession>A0AAD3DDI0</accession>
<gene>
    <name evidence="14" type="ORF">Agub_g244</name>
</gene>
<dbReference type="EC" id="1.3.1.104" evidence="11"/>
<comment type="catalytic activity">
    <reaction evidence="12">
        <text>a 2,3-saturated acyl-[ACP] + NADP(+) = a (2E)-enoyl-[ACP] + NADPH + H(+)</text>
        <dbReference type="Rhea" id="RHEA:22564"/>
        <dbReference type="Rhea" id="RHEA-COMP:9925"/>
        <dbReference type="Rhea" id="RHEA-COMP:9926"/>
        <dbReference type="ChEBI" id="CHEBI:15378"/>
        <dbReference type="ChEBI" id="CHEBI:57783"/>
        <dbReference type="ChEBI" id="CHEBI:58349"/>
        <dbReference type="ChEBI" id="CHEBI:78784"/>
        <dbReference type="ChEBI" id="CHEBI:78785"/>
        <dbReference type="EC" id="1.3.1.104"/>
    </reaction>
</comment>
<comment type="subcellular location">
    <subcellularLocation>
        <location evidence="1">Mitochondrion</location>
    </subcellularLocation>
</comment>
<evidence type="ECO:0000256" key="12">
    <source>
        <dbReference type="ARBA" id="ARBA00048843"/>
    </source>
</evidence>
<evidence type="ECO:0000256" key="6">
    <source>
        <dbReference type="ARBA" id="ARBA00022946"/>
    </source>
</evidence>
<dbReference type="InterPro" id="IPR036291">
    <property type="entry name" value="NAD(P)-bd_dom_sf"/>
</dbReference>
<evidence type="ECO:0000256" key="8">
    <source>
        <dbReference type="ARBA" id="ARBA00023098"/>
    </source>
</evidence>
<dbReference type="SUPFAM" id="SSF51735">
    <property type="entry name" value="NAD(P)-binding Rossmann-fold domains"/>
    <property type="match status" value="1"/>
</dbReference>
<feature type="domain" description="Enoyl reductase (ER)" evidence="13">
    <location>
        <begin position="86"/>
        <end position="403"/>
    </location>
</feature>
<evidence type="ECO:0000256" key="1">
    <source>
        <dbReference type="ARBA" id="ARBA00004173"/>
    </source>
</evidence>
<keyword evidence="5" id="KW-0521">NADP</keyword>
<dbReference type="PANTHER" id="PTHR43981">
    <property type="entry name" value="ENOYL-[ACYL-CARRIER-PROTEIN] REDUCTASE, MITOCHONDRIAL"/>
    <property type="match status" value="1"/>
</dbReference>
<keyword evidence="4" id="KW-0276">Fatty acid metabolism</keyword>
<protein>
    <recommendedName>
        <fullName evidence="11">enoyl-[acyl-carrier-protein] reductase</fullName>
        <ecNumber evidence="11">1.3.1.104</ecNumber>
    </recommendedName>
</protein>
<dbReference type="InterPro" id="IPR013154">
    <property type="entry name" value="ADH-like_N"/>
</dbReference>
<dbReference type="EMBL" id="BMAR01000001">
    <property type="protein sequence ID" value="GFR39760.1"/>
    <property type="molecule type" value="Genomic_DNA"/>
</dbReference>
<dbReference type="Gene3D" id="3.90.180.10">
    <property type="entry name" value="Medium-chain alcohol dehydrogenases, catalytic domain"/>
    <property type="match status" value="1"/>
</dbReference>
<keyword evidence="9" id="KW-0496">Mitochondrion</keyword>
<dbReference type="GO" id="GO:0141148">
    <property type="term" value="F:enoyl-[acyl-carrier-protein] reductase (NADPH) activity"/>
    <property type="evidence" value="ECO:0007669"/>
    <property type="project" value="UniProtKB-EC"/>
</dbReference>
<evidence type="ECO:0000256" key="3">
    <source>
        <dbReference type="ARBA" id="ARBA00022516"/>
    </source>
</evidence>
<dbReference type="InterPro" id="IPR011032">
    <property type="entry name" value="GroES-like_sf"/>
</dbReference>
<sequence length="410" mass="43589">MRCALSRLSLGTGTQLRLQQRLLGASVNASASIDTNHIAPQAQRLGHLLDNICNNQRSDFSLRSMATSSTEGAGAVRALMYDTPGEPLDALSLRELPPAAPCGPEEVQLRFLMVPINPSDVNTVQGKYPIMPQLPGGVPGHEGVAEVVAVGPQVRSLSPGDWVVPLRPAQGTWRSGGTFAAADWHRVPREIGVEAAATIVINPPSALGMLENFLDLQPGETVAQNGATSAVGEAVIQIARAKGLKTINIIRERPDMATTVSRLTSLGADLVTTEQRLKEDLKASGLPAPRLGLNCVGGTAANAVTRILKECGTLVTYGGMSMQPVTAPTASMIFKDISFRGFWLSGRWSVEQGPTGRAAVLDRISQLYLQGALQPPVVQSFPLGGWRDAFAAVGAAHRGRKVVFDMRREE</sequence>
<keyword evidence="7" id="KW-0560">Oxidoreductase</keyword>
<dbReference type="InterPro" id="IPR020843">
    <property type="entry name" value="ER"/>
</dbReference>
<evidence type="ECO:0000256" key="4">
    <source>
        <dbReference type="ARBA" id="ARBA00022832"/>
    </source>
</evidence>
<dbReference type="AlphaFoldDB" id="A0AAD3DDI0"/>
<dbReference type="GO" id="GO:0005739">
    <property type="term" value="C:mitochondrion"/>
    <property type="evidence" value="ECO:0007669"/>
    <property type="project" value="UniProtKB-SubCell"/>
</dbReference>
<dbReference type="InterPro" id="IPR051034">
    <property type="entry name" value="Mito_Enoyl-ACP_Reductase"/>
</dbReference>
<comment type="similarity">
    <text evidence="2">Belongs to the zinc-containing alcohol dehydrogenase family. Quinone oxidoreductase subfamily.</text>
</comment>
<keyword evidence="6" id="KW-0809">Transit peptide</keyword>
<dbReference type="SMART" id="SM00829">
    <property type="entry name" value="PKS_ER"/>
    <property type="match status" value="1"/>
</dbReference>
<keyword evidence="8" id="KW-0443">Lipid metabolism</keyword>
<keyword evidence="15" id="KW-1185">Reference proteome</keyword>
<dbReference type="PANTHER" id="PTHR43981:SF2">
    <property type="entry name" value="ENOYL-[ACYL-CARRIER-PROTEIN] REDUCTASE, MITOCHONDRIAL"/>
    <property type="match status" value="1"/>
</dbReference>
<dbReference type="Proteomes" id="UP001054857">
    <property type="component" value="Unassembled WGS sequence"/>
</dbReference>
<keyword evidence="3" id="KW-0444">Lipid biosynthesis</keyword>
<comment type="caution">
    <text evidence="14">The sequence shown here is derived from an EMBL/GenBank/DDBJ whole genome shotgun (WGS) entry which is preliminary data.</text>
</comment>
<evidence type="ECO:0000256" key="5">
    <source>
        <dbReference type="ARBA" id="ARBA00022857"/>
    </source>
</evidence>
<reference evidence="14 15" key="1">
    <citation type="journal article" date="2021" name="Sci. Rep.">
        <title>Genome sequencing of the multicellular alga Astrephomene provides insights into convergent evolution of germ-soma differentiation.</title>
        <authorList>
            <person name="Yamashita S."/>
            <person name="Yamamoto K."/>
            <person name="Matsuzaki R."/>
            <person name="Suzuki S."/>
            <person name="Yamaguchi H."/>
            <person name="Hirooka S."/>
            <person name="Minakuchi Y."/>
            <person name="Miyagishima S."/>
            <person name="Kawachi M."/>
            <person name="Toyoda A."/>
            <person name="Nozaki H."/>
        </authorList>
    </citation>
    <scope>NUCLEOTIDE SEQUENCE [LARGE SCALE GENOMIC DNA]</scope>
    <source>
        <strain evidence="14 15">NIES-4017</strain>
    </source>
</reference>
<evidence type="ECO:0000256" key="10">
    <source>
        <dbReference type="ARBA" id="ARBA00023160"/>
    </source>
</evidence>
<evidence type="ECO:0000256" key="9">
    <source>
        <dbReference type="ARBA" id="ARBA00023128"/>
    </source>
</evidence>
<name>A0AAD3DDI0_9CHLO</name>
<evidence type="ECO:0000256" key="2">
    <source>
        <dbReference type="ARBA" id="ARBA00010371"/>
    </source>
</evidence>
<evidence type="ECO:0000256" key="11">
    <source>
        <dbReference type="ARBA" id="ARBA00038963"/>
    </source>
</evidence>
<dbReference type="Pfam" id="PF00107">
    <property type="entry name" value="ADH_zinc_N"/>
    <property type="match status" value="1"/>
</dbReference>